<dbReference type="PROSITE" id="PS50847">
    <property type="entry name" value="GRAM_POS_ANCHORING"/>
    <property type="match status" value="1"/>
</dbReference>
<dbReference type="Pfam" id="PF16569">
    <property type="entry name" value="GramPos_pilinBB"/>
    <property type="match status" value="1"/>
</dbReference>
<dbReference type="AlphaFoldDB" id="Q3I522"/>
<feature type="compositionally biased region" description="Basic and acidic residues" evidence="5">
    <location>
        <begin position="321"/>
        <end position="338"/>
    </location>
</feature>
<dbReference type="Pfam" id="PF17802">
    <property type="entry name" value="SpaA"/>
    <property type="match status" value="1"/>
</dbReference>
<dbReference type="SUPFAM" id="SSF49478">
    <property type="entry name" value="Cna protein B-type domain"/>
    <property type="match status" value="1"/>
</dbReference>
<keyword evidence="6" id="KW-0812">Transmembrane</keyword>
<keyword evidence="4" id="KW-0572">Peptidoglycan-anchor</keyword>
<organism evidence="8">
    <name type="scientific">Streptococcus pyogenes serotype M23</name>
    <dbReference type="NCBI Taxonomy" id="342020"/>
    <lineage>
        <taxon>Bacteria</taxon>
        <taxon>Bacillati</taxon>
        <taxon>Bacillota</taxon>
        <taxon>Bacilli</taxon>
        <taxon>Lactobacillales</taxon>
        <taxon>Streptococcaceae</taxon>
        <taxon>Streptococcus</taxon>
    </lineage>
</organism>
<evidence type="ECO:0000313" key="8">
    <source>
        <dbReference type="EMBL" id="AAZ82124.1"/>
    </source>
</evidence>
<evidence type="ECO:0000256" key="1">
    <source>
        <dbReference type="ARBA" id="ARBA00022512"/>
    </source>
</evidence>
<dbReference type="SUPFAM" id="SSF49401">
    <property type="entry name" value="Bacterial adhesins"/>
    <property type="match status" value="1"/>
</dbReference>
<name>Q3I522_STRPY</name>
<accession>Q3I522</accession>
<evidence type="ECO:0000256" key="4">
    <source>
        <dbReference type="ARBA" id="ARBA00023088"/>
    </source>
</evidence>
<dbReference type="NCBIfam" id="TIGR01167">
    <property type="entry name" value="LPXTG_anchor"/>
    <property type="match status" value="1"/>
</dbReference>
<dbReference type="InterPro" id="IPR047589">
    <property type="entry name" value="DUF11_rpt"/>
</dbReference>
<evidence type="ECO:0000256" key="6">
    <source>
        <dbReference type="SAM" id="Phobius"/>
    </source>
</evidence>
<keyword evidence="3" id="KW-0732">Signal</keyword>
<evidence type="ECO:0000256" key="3">
    <source>
        <dbReference type="ARBA" id="ARBA00022729"/>
    </source>
</evidence>
<keyword evidence="6" id="KW-0472">Membrane</keyword>
<feature type="domain" description="Gram-positive cocci surface proteins LPxTG" evidence="7">
    <location>
        <begin position="516"/>
        <end position="549"/>
    </location>
</feature>
<reference evidence="8" key="1">
    <citation type="journal article" date="2005" name="Proc. Natl. Acad. Sci. U.S.A.">
        <title>Group A Streptococcus produce pilus-like structures containing protective antigens and Lancefield T antigens.</title>
        <authorList>
            <person name="Mora M."/>
            <person name="Bensi G."/>
            <person name="Capo S."/>
            <person name="Falugi F."/>
            <person name="Zingaretti C."/>
            <person name="Manetti A.G."/>
            <person name="Maggi T."/>
            <person name="Taddei A.R."/>
            <person name="Grandi G."/>
            <person name="Telford J.L."/>
        </authorList>
    </citation>
    <scope>NUCLEOTIDE SEQUENCE</scope>
    <source>
        <strain evidence="8">DSM 2071</strain>
    </source>
</reference>
<dbReference type="InterPro" id="IPR013783">
    <property type="entry name" value="Ig-like_fold"/>
</dbReference>
<dbReference type="Gene3D" id="2.60.40.10">
    <property type="entry name" value="Immunoglobulins"/>
    <property type="match status" value="1"/>
</dbReference>
<evidence type="ECO:0000256" key="5">
    <source>
        <dbReference type="SAM" id="MobiDB-lite"/>
    </source>
</evidence>
<feature type="transmembrane region" description="Helical" evidence="6">
    <location>
        <begin position="525"/>
        <end position="544"/>
    </location>
</feature>
<dbReference type="NCBIfam" id="TIGR01451">
    <property type="entry name" value="B_ant_repeat"/>
    <property type="match status" value="1"/>
</dbReference>
<sequence>MREKILIAAKKLMLACLAILAVVGLGMTRVSALSKDDKAELKITNIEGKPTVTLYKIGDGKYSERGDSFIGFELKQGVELNKAKPTSQEINKIANGINKGSVKAEVVNIKEHASTTYSYTTTGAGIYLAILTGATDGRAYNPILLTASYNEENPLKGGQIDATSHYLFGEEAVAKSSQPTISKSITKSTKDGDKDTASVGEKVDYKLTVQLPSYSKDAINKTVFITDKLSQGLTFLPKSLKIIWNGQTLTKVNEEFKAGDKVIAQLKVENNGFNLNFNYDNLDNHAPEVNYSALLNENAVVGKGGNDNNVDYYYSNNPNKGETHKTTEKPKEGEGTGITKKTDKKTVYTYRVAFKKTGKDHAPLAGAVFGIYSDKEAKQLVDIVVTNAQGYAASSEVGKGTYYIKEIKSPKGYSLNTNIYEVETSWEKATTTSTTNRLETIYTTDDNQKSPGTNTVGWLEDGVFYKENPGGDAKLAYIKQSTEETSTTIEVKENQAEGSGTVLLETEIPNTKLGELPSTGSIGTYLFKAIGSAAMIGAIGIYIVKRRKA</sequence>
<keyword evidence="2" id="KW-0964">Secreted</keyword>
<proteinExistence type="predicted"/>
<dbReference type="InterPro" id="IPR032334">
    <property type="entry name" value="GramPos_pilinBB"/>
</dbReference>
<dbReference type="Pfam" id="PF00746">
    <property type="entry name" value="Gram_pos_anchor"/>
    <property type="match status" value="1"/>
</dbReference>
<keyword evidence="6" id="KW-1133">Transmembrane helix</keyword>
<dbReference type="EMBL" id="DQ106872">
    <property type="protein sequence ID" value="AAZ82124.1"/>
    <property type="molecule type" value="Genomic_DNA"/>
</dbReference>
<dbReference type="InterPro" id="IPR041184">
    <property type="entry name" value="T6_Ig-like"/>
</dbReference>
<dbReference type="InterPro" id="IPR008966">
    <property type="entry name" value="Adhesion_dom_sf"/>
</dbReference>
<dbReference type="NCBIfam" id="TIGR04226">
    <property type="entry name" value="RrgB_K2N_iso_D2"/>
    <property type="match status" value="1"/>
</dbReference>
<dbReference type="InterPro" id="IPR026466">
    <property type="entry name" value="Fim_isopep_form_D2_dom"/>
</dbReference>
<dbReference type="InterPro" id="IPR041033">
    <property type="entry name" value="SpaA_PFL_dom_1"/>
</dbReference>
<protein>
    <submittedName>
        <fullName evidence="8">Fimbrial structural subunit</fullName>
    </submittedName>
</protein>
<dbReference type="Gene3D" id="2.60.40.740">
    <property type="match status" value="1"/>
</dbReference>
<evidence type="ECO:0000256" key="2">
    <source>
        <dbReference type="ARBA" id="ARBA00022525"/>
    </source>
</evidence>
<keyword evidence="1" id="KW-0134">Cell wall</keyword>
<evidence type="ECO:0000259" key="7">
    <source>
        <dbReference type="PROSITE" id="PS50847"/>
    </source>
</evidence>
<dbReference type="Pfam" id="PF18002">
    <property type="entry name" value="T6_Ig_like"/>
    <property type="match status" value="1"/>
</dbReference>
<dbReference type="InterPro" id="IPR019931">
    <property type="entry name" value="LPXTG_anchor"/>
</dbReference>
<feature type="region of interest" description="Disordered" evidence="5">
    <location>
        <begin position="316"/>
        <end position="338"/>
    </location>
</feature>